<dbReference type="InterPro" id="IPR032675">
    <property type="entry name" value="LRR_dom_sf"/>
</dbReference>
<comment type="subcellular location">
    <subcellularLocation>
        <location evidence="1">Cell projection</location>
        <location evidence="1">Cilium</location>
    </subcellularLocation>
</comment>
<dbReference type="InterPro" id="IPR000938">
    <property type="entry name" value="CAP-Gly_domain"/>
</dbReference>
<evidence type="ECO:0000256" key="4">
    <source>
        <dbReference type="ARBA" id="ARBA00023069"/>
    </source>
</evidence>
<keyword evidence="4" id="KW-0969">Cilium</keyword>
<dbReference type="SUPFAM" id="SSF54236">
    <property type="entry name" value="Ubiquitin-like"/>
    <property type="match status" value="1"/>
</dbReference>
<dbReference type="SUPFAM" id="SSF52058">
    <property type="entry name" value="L domain-like"/>
    <property type="match status" value="1"/>
</dbReference>
<feature type="domain" description="CAP-Gly" evidence="8">
    <location>
        <begin position="34"/>
        <end position="67"/>
    </location>
</feature>
<keyword evidence="2" id="KW-0433">Leucine-rich repeat</keyword>
<evidence type="ECO:0000259" key="8">
    <source>
        <dbReference type="PROSITE" id="PS50245"/>
    </source>
</evidence>
<dbReference type="Pfam" id="PF01302">
    <property type="entry name" value="CAP_GLY"/>
    <property type="match status" value="1"/>
</dbReference>
<dbReference type="InterPro" id="IPR050576">
    <property type="entry name" value="Cilia_flagella_integrity"/>
</dbReference>
<evidence type="ECO:0000256" key="1">
    <source>
        <dbReference type="ARBA" id="ARBA00004138"/>
    </source>
</evidence>
<reference evidence="9 10" key="1">
    <citation type="submission" date="2019-01" db="EMBL/GenBank/DDBJ databases">
        <title>Draft Genome Sequencing of Zygosaccharomyces mellis Ca-7.</title>
        <authorList>
            <person name="Shiwa Y."/>
            <person name="Kanesaki Y."/>
            <person name="Ishige T."/>
            <person name="Mura K."/>
            <person name="Hori T."/>
            <person name="Tamura T."/>
        </authorList>
    </citation>
    <scope>NUCLEOTIDE SEQUENCE [LARGE SCALE GENOMIC DNA]</scope>
    <source>
        <strain evidence="9 10">Ca-7</strain>
    </source>
</reference>
<sequence length="497" mass="57651">MVHKINDRVQIGGKSCTIRFIGEIPRWPGSITFGVEWDDSKQGKNSGVVDDRKYFKTVVPNAGSFLKDTKWSLLLDSGVSFYDALHEKYGKRHSETEDIYLGTKRVESFGFEKLTLKEQNLKNLQGICLDHCKISRLKSDLNRAPENCFNIFELDLSYNLLADFKEICEFISYFRNLKFLDLSGNYFTKGWNCLDQYSFPAVTVLYLSNCRLNLSQFEQLLKTFPSVEVLNVSENYLREIDDHDVTLPISAKELVLSGNSLRYLPPSLSHWNLHTLNLSHNSIEAVSHVLTSALKDLDLSHNSIVDWKTLDQLNVSFPELRSLRVNENPFFKNREDPLAQFYFVIARFNNLDVLNGSLLSSKERKEARLFFVSQVSQGLIKYDKDNELWHRLYSQYAPKYEIRNDRESWLGSQILNLRVTQEEGQLEMNLTVLSSYTIRNLKRIISEHLGINILEITLYYFVVPHVLEEVEQDFVPVSDLNITNGDSLYIKKKQLEY</sequence>
<dbReference type="AlphaFoldDB" id="A0A4C2E4U3"/>
<dbReference type="OrthoDB" id="5273213at2759"/>
<evidence type="ECO:0000313" key="9">
    <source>
        <dbReference type="EMBL" id="GCE97749.1"/>
    </source>
</evidence>
<organism evidence="9 10">
    <name type="scientific">Zygosaccharomyces mellis</name>
    <dbReference type="NCBI Taxonomy" id="42258"/>
    <lineage>
        <taxon>Eukaryota</taxon>
        <taxon>Fungi</taxon>
        <taxon>Dikarya</taxon>
        <taxon>Ascomycota</taxon>
        <taxon>Saccharomycotina</taxon>
        <taxon>Saccharomycetes</taxon>
        <taxon>Saccharomycetales</taxon>
        <taxon>Saccharomycetaceae</taxon>
        <taxon>Zygosaccharomyces</taxon>
    </lineage>
</organism>
<keyword evidence="5" id="KW-0143">Chaperone</keyword>
<gene>
    <name evidence="9" type="ORF">ZYGM_004840</name>
</gene>
<dbReference type="PANTHER" id="PTHR45973:SF9">
    <property type="entry name" value="LEUCINE-RICH REPEAT-CONTAINING PROTEIN 46"/>
    <property type="match status" value="1"/>
</dbReference>
<dbReference type="PANTHER" id="PTHR45973">
    <property type="entry name" value="PROTEIN PHOSPHATASE 1 REGULATORY SUBUNIT SDS22-RELATED"/>
    <property type="match status" value="1"/>
</dbReference>
<feature type="domain" description="Ubiquitin-like" evidence="7">
    <location>
        <begin position="415"/>
        <end position="494"/>
    </location>
</feature>
<evidence type="ECO:0000256" key="2">
    <source>
        <dbReference type="ARBA" id="ARBA00022614"/>
    </source>
</evidence>
<keyword evidence="10" id="KW-1185">Reference proteome</keyword>
<evidence type="ECO:0000256" key="5">
    <source>
        <dbReference type="ARBA" id="ARBA00023186"/>
    </source>
</evidence>
<evidence type="ECO:0000259" key="7">
    <source>
        <dbReference type="PROSITE" id="PS50053"/>
    </source>
</evidence>
<dbReference type="SUPFAM" id="SSF74924">
    <property type="entry name" value="Cap-Gly domain"/>
    <property type="match status" value="1"/>
</dbReference>
<dbReference type="Gene3D" id="3.10.20.90">
    <property type="entry name" value="Phosphatidylinositol 3-kinase Catalytic Subunit, Chain A, domain 1"/>
    <property type="match status" value="1"/>
</dbReference>
<dbReference type="Gene3D" id="3.80.10.10">
    <property type="entry name" value="Ribonuclease Inhibitor"/>
    <property type="match status" value="3"/>
</dbReference>
<dbReference type="PROSITE" id="PS50245">
    <property type="entry name" value="CAP_GLY_2"/>
    <property type="match status" value="1"/>
</dbReference>
<evidence type="ECO:0000313" key="10">
    <source>
        <dbReference type="Proteomes" id="UP000301737"/>
    </source>
</evidence>
<evidence type="ECO:0008006" key="11">
    <source>
        <dbReference type="Google" id="ProtNLM"/>
    </source>
</evidence>
<comment type="caution">
    <text evidence="9">The sequence shown here is derived from an EMBL/GenBank/DDBJ whole genome shotgun (WGS) entry which is preliminary data.</text>
</comment>
<dbReference type="EMBL" id="BIMX01000002">
    <property type="protein sequence ID" value="GCE97749.1"/>
    <property type="molecule type" value="Genomic_DNA"/>
</dbReference>
<keyword evidence="3" id="KW-0677">Repeat</keyword>
<dbReference type="Gene3D" id="2.30.30.190">
    <property type="entry name" value="CAP Gly-rich-like domain"/>
    <property type="match status" value="1"/>
</dbReference>
<name>A0A4C2E4U3_9SACH</name>
<dbReference type="SMART" id="SM01052">
    <property type="entry name" value="CAP_GLY"/>
    <property type="match status" value="1"/>
</dbReference>
<evidence type="ECO:0000256" key="6">
    <source>
        <dbReference type="ARBA" id="ARBA00023273"/>
    </source>
</evidence>
<dbReference type="PROSITE" id="PS50053">
    <property type="entry name" value="UBIQUITIN_2"/>
    <property type="match status" value="1"/>
</dbReference>
<protein>
    <recommendedName>
        <fullName evidence="11">CAP-Gly domain-containing protein</fullName>
    </recommendedName>
</protein>
<accession>A0A4C2E4U3</accession>
<evidence type="ECO:0000256" key="3">
    <source>
        <dbReference type="ARBA" id="ARBA00022737"/>
    </source>
</evidence>
<dbReference type="InterPro" id="IPR029071">
    <property type="entry name" value="Ubiquitin-like_domsf"/>
</dbReference>
<dbReference type="Proteomes" id="UP000301737">
    <property type="component" value="Unassembled WGS sequence"/>
</dbReference>
<dbReference type="InterPro" id="IPR001611">
    <property type="entry name" value="Leu-rich_rpt"/>
</dbReference>
<dbReference type="PROSITE" id="PS00845">
    <property type="entry name" value="CAP_GLY_1"/>
    <property type="match status" value="1"/>
</dbReference>
<dbReference type="PROSITE" id="PS51450">
    <property type="entry name" value="LRR"/>
    <property type="match status" value="2"/>
</dbReference>
<keyword evidence="6" id="KW-0966">Cell projection</keyword>
<dbReference type="InterPro" id="IPR000626">
    <property type="entry name" value="Ubiquitin-like_dom"/>
</dbReference>
<proteinExistence type="predicted"/>
<dbReference type="InterPro" id="IPR036859">
    <property type="entry name" value="CAP-Gly_dom_sf"/>
</dbReference>